<dbReference type="Proteomes" id="UP000249056">
    <property type="component" value="Unassembled WGS sequence"/>
</dbReference>
<accession>A0A395J3J3</accession>
<reference evidence="2 3" key="1">
    <citation type="submission" date="2018-06" db="EMBL/GenBank/DDBJ databases">
        <title>Genome Sequence of the Brown Rot Fungal Pathogen Monilinia fructigena.</title>
        <authorList>
            <person name="Landi L."/>
            <person name="De Miccolis Angelini R.M."/>
            <person name="Pollastro S."/>
            <person name="Abate D."/>
            <person name="Faretra F."/>
            <person name="Romanazzi G."/>
        </authorList>
    </citation>
    <scope>NUCLEOTIDE SEQUENCE [LARGE SCALE GENOMIC DNA]</scope>
    <source>
        <strain evidence="2 3">Mfrg269</strain>
    </source>
</reference>
<evidence type="ECO:0000313" key="3">
    <source>
        <dbReference type="Proteomes" id="UP000249056"/>
    </source>
</evidence>
<comment type="caution">
    <text evidence="2">The sequence shown here is derived from an EMBL/GenBank/DDBJ whole genome shotgun (WGS) entry which is preliminary data.</text>
</comment>
<organism evidence="2 3">
    <name type="scientific">Monilinia fructigena</name>
    <dbReference type="NCBI Taxonomy" id="38457"/>
    <lineage>
        <taxon>Eukaryota</taxon>
        <taxon>Fungi</taxon>
        <taxon>Dikarya</taxon>
        <taxon>Ascomycota</taxon>
        <taxon>Pezizomycotina</taxon>
        <taxon>Leotiomycetes</taxon>
        <taxon>Helotiales</taxon>
        <taxon>Sclerotiniaceae</taxon>
        <taxon>Monilinia</taxon>
    </lineage>
</organism>
<dbReference type="AlphaFoldDB" id="A0A395J3J3"/>
<evidence type="ECO:0000313" key="2">
    <source>
        <dbReference type="EMBL" id="RAL67032.1"/>
    </source>
</evidence>
<keyword evidence="3" id="KW-1185">Reference proteome</keyword>
<feature type="region of interest" description="Disordered" evidence="1">
    <location>
        <begin position="24"/>
        <end position="43"/>
    </location>
</feature>
<name>A0A395J3J3_9HELO</name>
<evidence type="ECO:0000256" key="1">
    <source>
        <dbReference type="SAM" id="MobiDB-lite"/>
    </source>
</evidence>
<proteinExistence type="predicted"/>
<dbReference type="OrthoDB" id="3556485at2759"/>
<dbReference type="EMBL" id="QKRW01000004">
    <property type="protein sequence ID" value="RAL67032.1"/>
    <property type="molecule type" value="Genomic_DNA"/>
</dbReference>
<gene>
    <name evidence="2" type="ORF">DID88_007812</name>
</gene>
<sequence>MTTFQILPLRQRCPTCVRKALAERVAERKDREESEKNAERRERGERFVRCLRMEDDEEKGLAPIVNQRQLAGAETPAVEQTSELLMEMEAEDGLGIFF</sequence>
<protein>
    <submittedName>
        <fullName evidence="2">Uncharacterized protein</fullName>
    </submittedName>
</protein>